<keyword evidence="2" id="KW-0808">Transferase</keyword>
<dbReference type="RefSeq" id="WP_068487793.1">
    <property type="nucleotide sequence ID" value="NZ_CP059540.1"/>
</dbReference>
<dbReference type="Proteomes" id="UP000514716">
    <property type="component" value="Chromosome"/>
</dbReference>
<evidence type="ECO:0000259" key="1">
    <source>
        <dbReference type="PROSITE" id="PS51186"/>
    </source>
</evidence>
<evidence type="ECO:0000313" key="2">
    <source>
        <dbReference type="EMBL" id="QMT17443.1"/>
    </source>
</evidence>
<dbReference type="InterPro" id="IPR000182">
    <property type="entry name" value="GNAT_dom"/>
</dbReference>
<keyword evidence="3" id="KW-1185">Reference proteome</keyword>
<dbReference type="GO" id="GO:0016747">
    <property type="term" value="F:acyltransferase activity, transferring groups other than amino-acyl groups"/>
    <property type="evidence" value="ECO:0007669"/>
    <property type="project" value="InterPro"/>
</dbReference>
<protein>
    <submittedName>
        <fullName evidence="2">GNAT family N-acetyltransferase</fullName>
    </submittedName>
</protein>
<dbReference type="SUPFAM" id="SSF55729">
    <property type="entry name" value="Acyl-CoA N-acyltransferases (Nat)"/>
    <property type="match status" value="1"/>
</dbReference>
<sequence length="263" mass="30203">MELEKQIEELDFALLQSFSKKHDRPWGALFSNPEQPDYYDANHAYVNQPPGEPDKIISEVVSFYRASRITPRFYLGNIESLTSFIGTLKESGFQIEQFSQPIQLWNQQLTPVPFNEHIAIEKVTERNYDEALAVECQIEEFGGKAVREKAFETEFNDPRYRHYVLKYDGVPCSSACLFVHGSQGRVESVATIRAYRGKGLIGALLEYIQQEAQVMELEKLWVHPINERVEKVYARSGFETVLNMQTGHAFLDGKSIKEIQARS</sequence>
<organism evidence="2 3">
    <name type="scientific">Planococcus maritimus</name>
    <dbReference type="NCBI Taxonomy" id="192421"/>
    <lineage>
        <taxon>Bacteria</taxon>
        <taxon>Bacillati</taxon>
        <taxon>Bacillota</taxon>
        <taxon>Bacilli</taxon>
        <taxon>Bacillales</taxon>
        <taxon>Caryophanaceae</taxon>
        <taxon>Planococcus</taxon>
    </lineage>
</organism>
<proteinExistence type="predicted"/>
<name>A0A7D7RHM3_PLAMR</name>
<reference evidence="2 3" key="1">
    <citation type="submission" date="2020-07" db="EMBL/GenBank/DDBJ databases">
        <title>Screening of a cold-adapted Planococcus bacterium producing protease in traditional shrimp paste and protease identification by genome sequencing.</title>
        <authorList>
            <person name="Gao R."/>
            <person name="Leng W."/>
            <person name="Chu Q."/>
            <person name="Wu X."/>
            <person name="Liu H."/>
            <person name="Li X."/>
        </authorList>
    </citation>
    <scope>NUCLEOTIDE SEQUENCE [LARGE SCALE GENOMIC DNA]</scope>
    <source>
        <strain evidence="2 3">XJ11</strain>
    </source>
</reference>
<evidence type="ECO:0000313" key="3">
    <source>
        <dbReference type="Proteomes" id="UP000514716"/>
    </source>
</evidence>
<dbReference type="Pfam" id="PF00583">
    <property type="entry name" value="Acetyltransf_1"/>
    <property type="match status" value="1"/>
</dbReference>
<gene>
    <name evidence="2" type="ORF">H1Q58_16085</name>
</gene>
<accession>A0A7D7RHM3</accession>
<dbReference type="CDD" id="cd04301">
    <property type="entry name" value="NAT_SF"/>
    <property type="match status" value="1"/>
</dbReference>
<dbReference type="KEGG" id="pdec:H1Q58_16085"/>
<feature type="domain" description="N-acetyltransferase" evidence="1">
    <location>
        <begin position="118"/>
        <end position="257"/>
    </location>
</feature>
<dbReference type="PROSITE" id="PS51186">
    <property type="entry name" value="GNAT"/>
    <property type="match status" value="1"/>
</dbReference>
<dbReference type="Gene3D" id="3.40.630.30">
    <property type="match status" value="1"/>
</dbReference>
<dbReference type="EMBL" id="CP059540">
    <property type="protein sequence ID" value="QMT17443.1"/>
    <property type="molecule type" value="Genomic_DNA"/>
</dbReference>
<dbReference type="AlphaFoldDB" id="A0A7D7RHM3"/>
<dbReference type="InterPro" id="IPR016181">
    <property type="entry name" value="Acyl_CoA_acyltransferase"/>
</dbReference>